<dbReference type="GO" id="GO:0009408">
    <property type="term" value="P:response to heat"/>
    <property type="evidence" value="ECO:0007669"/>
    <property type="project" value="UniProtKB-UniRule"/>
</dbReference>
<accession>A0A2S5TFY4</accession>
<dbReference type="Pfam" id="PF04542">
    <property type="entry name" value="Sigma70_r2"/>
    <property type="match status" value="1"/>
</dbReference>
<evidence type="ECO:0000256" key="6">
    <source>
        <dbReference type="ARBA" id="ARBA00023163"/>
    </source>
</evidence>
<dbReference type="SUPFAM" id="SSF88659">
    <property type="entry name" value="Sigma3 and sigma4 domains of RNA polymerase sigma factors"/>
    <property type="match status" value="1"/>
</dbReference>
<dbReference type="InterPro" id="IPR012759">
    <property type="entry name" value="RNA_pol_sigma_RpoH_proteobac"/>
</dbReference>
<keyword evidence="11" id="KW-1185">Reference proteome</keyword>
<evidence type="ECO:0000259" key="9">
    <source>
        <dbReference type="PROSITE" id="PS00715"/>
    </source>
</evidence>
<comment type="function">
    <text evidence="7">Sigma factors are initiation factors that promote the attachment of RNA polymerase to specific initiation sites and are then released. This sigma factor is involved in regulation of expression of heat shock genes.</text>
</comment>
<feature type="domain" description="RNA polymerase sigma-70" evidence="9">
    <location>
        <begin position="86"/>
        <end position="99"/>
    </location>
</feature>
<keyword evidence="6 7" id="KW-0804">Transcription</keyword>
<dbReference type="PANTHER" id="PTHR30376:SF3">
    <property type="entry name" value="RNA POLYMERASE SIGMA FACTOR RPOH"/>
    <property type="match status" value="1"/>
</dbReference>
<dbReference type="InterPro" id="IPR000943">
    <property type="entry name" value="RNA_pol_sigma70"/>
</dbReference>
<dbReference type="Gene3D" id="1.20.120.1810">
    <property type="match status" value="1"/>
</dbReference>
<dbReference type="CDD" id="cd06171">
    <property type="entry name" value="Sigma70_r4"/>
    <property type="match status" value="1"/>
</dbReference>
<dbReference type="InterPro" id="IPR007630">
    <property type="entry name" value="RNA_pol_sigma70_r4"/>
</dbReference>
<evidence type="ECO:0000256" key="4">
    <source>
        <dbReference type="ARBA" id="ARBA00023082"/>
    </source>
</evidence>
<dbReference type="GO" id="GO:0005737">
    <property type="term" value="C:cytoplasm"/>
    <property type="evidence" value="ECO:0007669"/>
    <property type="project" value="UniProtKB-SubCell"/>
</dbReference>
<keyword evidence="1 7" id="KW-0963">Cytoplasm</keyword>
<comment type="similarity">
    <text evidence="7">Belongs to the sigma-70 factor family. RpoH subfamily.</text>
</comment>
<dbReference type="Gene3D" id="1.20.140.160">
    <property type="match status" value="1"/>
</dbReference>
<evidence type="ECO:0000256" key="3">
    <source>
        <dbReference type="ARBA" id="ARBA00023016"/>
    </source>
</evidence>
<comment type="caution">
    <text evidence="10">The sequence shown here is derived from an EMBL/GenBank/DDBJ whole genome shotgun (WGS) entry which is preliminary data.</text>
</comment>
<evidence type="ECO:0000256" key="7">
    <source>
        <dbReference type="HAMAP-Rule" id="MF_00961"/>
    </source>
</evidence>
<dbReference type="FunFam" id="1.20.120.1810:FF:000001">
    <property type="entry name" value="RNA polymerase sigma factor RpoH"/>
    <property type="match status" value="1"/>
</dbReference>
<feature type="short sequence motif" description="Interaction with polymerase core subunit RpoC" evidence="7">
    <location>
        <begin position="86"/>
        <end position="89"/>
    </location>
</feature>
<protein>
    <recommendedName>
        <fullName evidence="7 8">RNA polymerase sigma factor RpoH</fullName>
    </recommendedName>
    <alternativeName>
        <fullName evidence="7">RNA polymerase sigma-32 factor</fullName>
    </alternativeName>
</protein>
<dbReference type="NCBIfam" id="TIGR02937">
    <property type="entry name" value="sigma70-ECF"/>
    <property type="match status" value="1"/>
</dbReference>
<reference evidence="10 11" key="1">
    <citation type="submission" date="2018-02" db="EMBL/GenBank/DDBJ databases">
        <title>Genome sequencing of Solimonas sp. HR-BB.</title>
        <authorList>
            <person name="Lee Y."/>
            <person name="Jeon C.O."/>
        </authorList>
    </citation>
    <scope>NUCLEOTIDE SEQUENCE [LARGE SCALE GENOMIC DNA]</scope>
    <source>
        <strain evidence="10 11">HR-BB</strain>
    </source>
</reference>
<keyword evidence="5 7" id="KW-0238">DNA-binding</keyword>
<dbReference type="OrthoDB" id="9809557at2"/>
<dbReference type="GO" id="GO:0006352">
    <property type="term" value="P:DNA-templated transcription initiation"/>
    <property type="evidence" value="ECO:0007669"/>
    <property type="project" value="UniProtKB-UniRule"/>
</dbReference>
<dbReference type="NCBIfam" id="NF005143">
    <property type="entry name" value="PRK06596.1"/>
    <property type="match status" value="1"/>
</dbReference>
<dbReference type="InterPro" id="IPR007627">
    <property type="entry name" value="RNA_pol_sigma70_r2"/>
</dbReference>
<dbReference type="Pfam" id="PF04545">
    <property type="entry name" value="Sigma70_r4"/>
    <property type="match status" value="1"/>
</dbReference>
<comment type="subcellular location">
    <subcellularLocation>
        <location evidence="7">Cytoplasm</location>
    </subcellularLocation>
</comment>
<evidence type="ECO:0000313" key="11">
    <source>
        <dbReference type="Proteomes" id="UP000238220"/>
    </source>
</evidence>
<organism evidence="10 11">
    <name type="scientific">Solimonas fluminis</name>
    <dbReference type="NCBI Taxonomy" id="2086571"/>
    <lineage>
        <taxon>Bacteria</taxon>
        <taxon>Pseudomonadati</taxon>
        <taxon>Pseudomonadota</taxon>
        <taxon>Gammaproteobacteria</taxon>
        <taxon>Nevskiales</taxon>
        <taxon>Nevskiaceae</taxon>
        <taxon>Solimonas</taxon>
    </lineage>
</organism>
<dbReference type="AlphaFoldDB" id="A0A2S5TFY4"/>
<gene>
    <name evidence="7 10" type="primary">rpoH</name>
    <name evidence="10" type="ORF">C3942_10715</name>
</gene>
<comment type="subunit">
    <text evidence="7">Interacts with the RNA polymerase core enzyme.</text>
</comment>
<dbReference type="PIRSF" id="PIRSF000770">
    <property type="entry name" value="RNA_pol_sigma-SigE/K"/>
    <property type="match status" value="1"/>
</dbReference>
<feature type="region of interest" description="Sigma-70 factor domain-2" evidence="7">
    <location>
        <begin position="62"/>
        <end position="131"/>
    </location>
</feature>
<keyword evidence="2 7" id="KW-0805">Transcription regulation</keyword>
<keyword evidence="3 7" id="KW-0346">Stress response</keyword>
<keyword evidence="4 7" id="KW-0731">Sigma factor</keyword>
<evidence type="ECO:0000256" key="2">
    <source>
        <dbReference type="ARBA" id="ARBA00023015"/>
    </source>
</evidence>
<feature type="region of interest" description="Sigma-70 factor domain-4" evidence="7">
    <location>
        <begin position="234"/>
        <end position="286"/>
    </location>
</feature>
<dbReference type="HAMAP" id="MF_00961">
    <property type="entry name" value="Sigma70_RpoH"/>
    <property type="match status" value="1"/>
</dbReference>
<evidence type="ECO:0000256" key="5">
    <source>
        <dbReference type="ARBA" id="ARBA00023125"/>
    </source>
</evidence>
<dbReference type="PROSITE" id="PS00715">
    <property type="entry name" value="SIGMA70_1"/>
    <property type="match status" value="1"/>
</dbReference>
<dbReference type="InterPro" id="IPR014284">
    <property type="entry name" value="RNA_pol_sigma-70_dom"/>
</dbReference>
<feature type="DNA-binding region" description="H-T-H motif" evidence="7">
    <location>
        <begin position="259"/>
        <end position="278"/>
    </location>
</feature>
<dbReference type="SUPFAM" id="SSF88946">
    <property type="entry name" value="Sigma2 domain of RNA polymerase sigma factors"/>
    <property type="match status" value="1"/>
</dbReference>
<dbReference type="Proteomes" id="UP000238220">
    <property type="component" value="Unassembled WGS sequence"/>
</dbReference>
<sequence length="293" mass="33138">MTRTTAVNAVALRQPTMLSPLAGSLDAYISSVNHLPVLSAEDERRLAEKLRDDEDLDAAKTLVLSNLRFVVHIARGYMGYGLPLGDLVQEGNVGLMKAVKRFDPDVGVRLISFAVHWIKAEIHEYILKNWRIVKIATTKAQRKLFFNLRSAKQRLGWMNRSEVEAIAADLKVKPEEVEQMEARLGGADVSFSITPADGEEGYVPEDWLADHRDEFAEMEEAEYQEQQEDRLRSALTGLDERARDIVYRRWLNEGEKAGLQELADKYGISAERVRQIESAAMKKLRKAIELEAA</sequence>
<dbReference type="GO" id="GO:0003677">
    <property type="term" value="F:DNA binding"/>
    <property type="evidence" value="ECO:0007669"/>
    <property type="project" value="UniProtKB-UniRule"/>
</dbReference>
<dbReference type="GO" id="GO:0016987">
    <property type="term" value="F:sigma factor activity"/>
    <property type="evidence" value="ECO:0007669"/>
    <property type="project" value="UniProtKB-UniRule"/>
</dbReference>
<dbReference type="InterPro" id="IPR013325">
    <property type="entry name" value="RNA_pol_sigma_r2"/>
</dbReference>
<dbReference type="PRINTS" id="PR00046">
    <property type="entry name" value="SIGMA70FCT"/>
</dbReference>
<name>A0A2S5TFY4_9GAMM</name>
<dbReference type="PANTHER" id="PTHR30376">
    <property type="entry name" value="SIGMA FACTOR RPOH HEAT SHOCK RELATED"/>
    <property type="match status" value="1"/>
</dbReference>
<dbReference type="EMBL" id="PSNW01000005">
    <property type="protein sequence ID" value="PPE73864.1"/>
    <property type="molecule type" value="Genomic_DNA"/>
</dbReference>
<dbReference type="InterPro" id="IPR050813">
    <property type="entry name" value="Sigma-70_Factor"/>
</dbReference>
<evidence type="ECO:0000256" key="8">
    <source>
        <dbReference type="NCBIfam" id="TIGR02392"/>
    </source>
</evidence>
<evidence type="ECO:0000313" key="10">
    <source>
        <dbReference type="EMBL" id="PPE73864.1"/>
    </source>
</evidence>
<evidence type="ECO:0000256" key="1">
    <source>
        <dbReference type="ARBA" id="ARBA00022490"/>
    </source>
</evidence>
<proteinExistence type="inferred from homology"/>
<dbReference type="NCBIfam" id="TIGR02392">
    <property type="entry name" value="rpoH_proteo"/>
    <property type="match status" value="1"/>
</dbReference>
<dbReference type="InterPro" id="IPR013324">
    <property type="entry name" value="RNA_pol_sigma_r3/r4-like"/>
</dbReference>